<organism evidence="7 8">
    <name type="scientific">Rhodosorus marinus</name>
    <dbReference type="NCBI Taxonomy" id="101924"/>
    <lineage>
        <taxon>Eukaryota</taxon>
        <taxon>Rhodophyta</taxon>
        <taxon>Stylonematophyceae</taxon>
        <taxon>Stylonematales</taxon>
        <taxon>Stylonemataceae</taxon>
        <taxon>Rhodosorus</taxon>
    </lineage>
</organism>
<dbReference type="AlphaFoldDB" id="A0AAV8UWE7"/>
<comment type="similarity">
    <text evidence="1">Belongs to the TRAFAC class translation factor GTPase superfamily. Classic translation factor GTPase family. EF-Tu/EF-1A subfamily.</text>
</comment>
<dbReference type="SUPFAM" id="SSF46934">
    <property type="entry name" value="UBA-like"/>
    <property type="match status" value="1"/>
</dbReference>
<keyword evidence="8" id="KW-1185">Reference proteome</keyword>
<evidence type="ECO:0008006" key="9">
    <source>
        <dbReference type="Google" id="ProtNLM"/>
    </source>
</evidence>
<name>A0AAV8UWE7_9RHOD</name>
<feature type="domain" description="Tr-type G" evidence="6">
    <location>
        <begin position="247"/>
        <end position="465"/>
    </location>
</feature>
<dbReference type="InterPro" id="IPR009001">
    <property type="entry name" value="Transl_elong_EF1A/Init_IF2_C"/>
</dbReference>
<dbReference type="PRINTS" id="PR00315">
    <property type="entry name" value="ELONGATNFCT"/>
</dbReference>
<proteinExistence type="inferred from homology"/>
<dbReference type="InterPro" id="IPR015940">
    <property type="entry name" value="UBA"/>
</dbReference>
<protein>
    <recommendedName>
        <fullName evidence="9">Tr-type G domain-containing protein</fullName>
    </recommendedName>
</protein>
<dbReference type="Pfam" id="PF00009">
    <property type="entry name" value="GTP_EFTU"/>
    <property type="match status" value="1"/>
</dbReference>
<feature type="compositionally biased region" description="Polar residues" evidence="4">
    <location>
        <begin position="139"/>
        <end position="158"/>
    </location>
</feature>
<dbReference type="InterPro" id="IPR054696">
    <property type="entry name" value="GTP-eEF1A_C"/>
</dbReference>
<dbReference type="InterPro" id="IPR009060">
    <property type="entry name" value="UBA-like_sf"/>
</dbReference>
<dbReference type="SUPFAM" id="SSF50465">
    <property type="entry name" value="EF-Tu/eEF-1alpha/eIF2-gamma C-terminal domain"/>
    <property type="match status" value="1"/>
</dbReference>
<feature type="domain" description="UBA" evidence="5">
    <location>
        <begin position="55"/>
        <end position="103"/>
    </location>
</feature>
<dbReference type="InterPro" id="IPR050100">
    <property type="entry name" value="TRAFAC_GTPase_members"/>
</dbReference>
<dbReference type="PANTHER" id="PTHR23115">
    <property type="entry name" value="TRANSLATION FACTOR"/>
    <property type="match status" value="1"/>
</dbReference>
<keyword evidence="3" id="KW-0342">GTP-binding</keyword>
<dbReference type="Gene3D" id="3.40.50.300">
    <property type="entry name" value="P-loop containing nucleotide triphosphate hydrolases"/>
    <property type="match status" value="1"/>
</dbReference>
<dbReference type="PROSITE" id="PS50030">
    <property type="entry name" value="UBA"/>
    <property type="match status" value="1"/>
</dbReference>
<keyword evidence="2" id="KW-0547">Nucleotide-binding</keyword>
<evidence type="ECO:0000256" key="4">
    <source>
        <dbReference type="SAM" id="MobiDB-lite"/>
    </source>
</evidence>
<accession>A0AAV8UWE7</accession>
<feature type="compositionally biased region" description="Basic and acidic residues" evidence="4">
    <location>
        <begin position="159"/>
        <end position="173"/>
    </location>
</feature>
<dbReference type="Pfam" id="PF22594">
    <property type="entry name" value="GTP-eEF1A_C"/>
    <property type="match status" value="1"/>
</dbReference>
<dbReference type="SUPFAM" id="SSF50447">
    <property type="entry name" value="Translation proteins"/>
    <property type="match status" value="1"/>
</dbReference>
<dbReference type="InterPro" id="IPR000795">
    <property type="entry name" value="T_Tr_GTP-bd_dom"/>
</dbReference>
<evidence type="ECO:0000259" key="6">
    <source>
        <dbReference type="PROSITE" id="PS51722"/>
    </source>
</evidence>
<evidence type="ECO:0000259" key="5">
    <source>
        <dbReference type="PROSITE" id="PS50030"/>
    </source>
</evidence>
<gene>
    <name evidence="7" type="ORF">NDN08_001884</name>
</gene>
<evidence type="ECO:0000313" key="7">
    <source>
        <dbReference type="EMBL" id="KAJ8905377.1"/>
    </source>
</evidence>
<dbReference type="Proteomes" id="UP001157974">
    <property type="component" value="Unassembled WGS sequence"/>
</dbReference>
<dbReference type="InterPro" id="IPR009000">
    <property type="entry name" value="Transl_B-barrel_sf"/>
</dbReference>
<dbReference type="GO" id="GO:0005525">
    <property type="term" value="F:GTP binding"/>
    <property type="evidence" value="ECO:0007669"/>
    <property type="project" value="UniProtKB-KW"/>
</dbReference>
<dbReference type="Gene3D" id="2.40.30.10">
    <property type="entry name" value="Translation factors"/>
    <property type="match status" value="2"/>
</dbReference>
<dbReference type="SUPFAM" id="SSF52540">
    <property type="entry name" value="P-loop containing nucleoside triphosphate hydrolases"/>
    <property type="match status" value="1"/>
</dbReference>
<dbReference type="InterPro" id="IPR027417">
    <property type="entry name" value="P-loop_NTPase"/>
</dbReference>
<feature type="compositionally biased region" description="Basic and acidic residues" evidence="4">
    <location>
        <begin position="197"/>
        <end position="226"/>
    </location>
</feature>
<evidence type="ECO:0000256" key="2">
    <source>
        <dbReference type="ARBA" id="ARBA00022741"/>
    </source>
</evidence>
<reference evidence="7 8" key="1">
    <citation type="journal article" date="2023" name="Nat. Commun.">
        <title>Origin of minicircular mitochondrial genomes in red algae.</title>
        <authorList>
            <person name="Lee Y."/>
            <person name="Cho C.H."/>
            <person name="Lee Y.M."/>
            <person name="Park S.I."/>
            <person name="Yang J.H."/>
            <person name="West J.A."/>
            <person name="Bhattacharya D."/>
            <person name="Yoon H.S."/>
        </authorList>
    </citation>
    <scope>NUCLEOTIDE SEQUENCE [LARGE SCALE GENOMIC DNA]</scope>
    <source>
        <strain evidence="7 8">CCMP1338</strain>
        <tissue evidence="7">Whole cell</tissue>
    </source>
</reference>
<sequence length="675" mass="72985">MSRHRNVRNLQYEDYEDPDFYDDQSYHSTSPDIPTEYLPPPPNPNADFFSSSIAQAEEDQILKLATEEVRRILGENYSKQSVDNALRSTQYDPNAAIEFLLENPSQTTNKSNQNSVSGAQATDIASGFGALLSEETGPSRPTNSSTQVPSLSLIQNKKQNFDKPKAKSEEKPWPKVQRKVPPPDPPTKKMANVSLEIEQKTKTTNKDVSDVKVSKSKTDAVEEKQKSSPVVKQRAHPLDPGLLERESTHSSIVVVGHVDAGKSTLVGQILSSLSERSGRHGMRIPGGNLAWLLDEDEVERDRGVTINISVRQIKVPASRKLISIIDSPGHRDFVPMMIVGASMASAAVLVVDSTSGEFEAGFSDEGQTREHAMLLRSIGITHLVVACNKMDSVDFSESRFLSIKETLTAFLKQSGFKTSSNVVFVPCSGMQGSNVVNRVKDTEALASWYSGPSVVEAVDALATPVKEGQDKPTRFAVTELIRSQELGTGVSGQVLSGTIALEDKLLMLPQKILCGVKKLRVMGEEGNAVAMAGDSNVSVSLSNIEVGEMSLGSVLCSPEKPCPVATSFRAQIVVLGGGRPITQGYRAVLHVNGASEACTVVKLIEILGNSNNGGDSKRPGPRLVTKGQKALVEVRLQRGVCMETFSEVRSMGRIMMRSNGRTVAVGIVLEVGEAE</sequence>
<dbReference type="GO" id="GO:0003924">
    <property type="term" value="F:GTPase activity"/>
    <property type="evidence" value="ECO:0007669"/>
    <property type="project" value="InterPro"/>
</dbReference>
<feature type="compositionally biased region" description="Acidic residues" evidence="4">
    <location>
        <begin position="13"/>
        <end position="22"/>
    </location>
</feature>
<feature type="region of interest" description="Disordered" evidence="4">
    <location>
        <begin position="1"/>
        <end position="49"/>
    </location>
</feature>
<dbReference type="CDD" id="cd04093">
    <property type="entry name" value="HBS1_C_III"/>
    <property type="match status" value="1"/>
</dbReference>
<dbReference type="EMBL" id="JAMWBK010000005">
    <property type="protein sequence ID" value="KAJ8905377.1"/>
    <property type="molecule type" value="Genomic_DNA"/>
</dbReference>
<feature type="region of interest" description="Disordered" evidence="4">
    <location>
        <begin position="132"/>
        <end position="236"/>
    </location>
</feature>
<evidence type="ECO:0000256" key="3">
    <source>
        <dbReference type="ARBA" id="ARBA00023134"/>
    </source>
</evidence>
<evidence type="ECO:0000313" key="8">
    <source>
        <dbReference type="Proteomes" id="UP001157974"/>
    </source>
</evidence>
<dbReference type="PROSITE" id="PS51722">
    <property type="entry name" value="G_TR_2"/>
    <property type="match status" value="1"/>
</dbReference>
<evidence type="ECO:0000256" key="1">
    <source>
        <dbReference type="ARBA" id="ARBA00007249"/>
    </source>
</evidence>
<comment type="caution">
    <text evidence="7">The sequence shown here is derived from an EMBL/GenBank/DDBJ whole genome shotgun (WGS) entry which is preliminary data.</text>
</comment>